<dbReference type="SUPFAM" id="SSF51735">
    <property type="entry name" value="NAD(P)-binding Rossmann-fold domains"/>
    <property type="match status" value="1"/>
</dbReference>
<dbReference type="PANTHER" id="PTHR24320:SF148">
    <property type="entry name" value="NAD(P)-BINDING ROSSMANN-FOLD SUPERFAMILY PROTEIN"/>
    <property type="match status" value="1"/>
</dbReference>
<feature type="compositionally biased region" description="Polar residues" evidence="3">
    <location>
        <begin position="236"/>
        <end position="245"/>
    </location>
</feature>
<dbReference type="Pfam" id="PF00106">
    <property type="entry name" value="adh_short"/>
    <property type="match status" value="1"/>
</dbReference>
<protein>
    <recommendedName>
        <fullName evidence="6">Short chain dehydrogenase</fullName>
    </recommendedName>
</protein>
<dbReference type="EMBL" id="NBXA01000011">
    <property type="protein sequence ID" value="RFA14948.1"/>
    <property type="molecule type" value="Genomic_DNA"/>
</dbReference>
<dbReference type="Proteomes" id="UP000256709">
    <property type="component" value="Unassembled WGS sequence"/>
</dbReference>
<feature type="region of interest" description="Disordered" evidence="3">
    <location>
        <begin position="235"/>
        <end position="258"/>
    </location>
</feature>
<organism evidence="4 5">
    <name type="scientific">Subtercola boreus</name>
    <dbReference type="NCBI Taxonomy" id="120213"/>
    <lineage>
        <taxon>Bacteria</taxon>
        <taxon>Bacillati</taxon>
        <taxon>Actinomycetota</taxon>
        <taxon>Actinomycetes</taxon>
        <taxon>Micrococcales</taxon>
        <taxon>Microbacteriaceae</taxon>
        <taxon>Subtercola</taxon>
    </lineage>
</organism>
<dbReference type="Gene3D" id="3.40.50.720">
    <property type="entry name" value="NAD(P)-binding Rossmann-like Domain"/>
    <property type="match status" value="1"/>
</dbReference>
<evidence type="ECO:0000256" key="3">
    <source>
        <dbReference type="SAM" id="MobiDB-lite"/>
    </source>
</evidence>
<evidence type="ECO:0000256" key="2">
    <source>
        <dbReference type="ARBA" id="ARBA00023002"/>
    </source>
</evidence>
<dbReference type="RefSeq" id="WP_216364126.1">
    <property type="nucleotide sequence ID" value="NZ_NBXA01000011.1"/>
</dbReference>
<feature type="compositionally biased region" description="Pro residues" evidence="3">
    <location>
        <begin position="1"/>
        <end position="10"/>
    </location>
</feature>
<evidence type="ECO:0008006" key="6">
    <source>
        <dbReference type="Google" id="ProtNLM"/>
    </source>
</evidence>
<dbReference type="InterPro" id="IPR036291">
    <property type="entry name" value="NAD(P)-bd_dom_sf"/>
</dbReference>
<dbReference type="InterPro" id="IPR002347">
    <property type="entry name" value="SDR_fam"/>
</dbReference>
<accession>A0A3E0W050</accession>
<keyword evidence="2" id="KW-0560">Oxidoreductase</keyword>
<dbReference type="PANTHER" id="PTHR24320">
    <property type="entry name" value="RETINOL DEHYDROGENASE"/>
    <property type="match status" value="1"/>
</dbReference>
<dbReference type="NCBIfam" id="NF004513">
    <property type="entry name" value="PRK05854.1"/>
    <property type="match status" value="1"/>
</dbReference>
<gene>
    <name evidence="4" type="ORF">B7R21_05860</name>
</gene>
<comment type="similarity">
    <text evidence="1">Belongs to the short-chain dehydrogenases/reductases (SDR) family.</text>
</comment>
<evidence type="ECO:0000256" key="1">
    <source>
        <dbReference type="ARBA" id="ARBA00006484"/>
    </source>
</evidence>
<reference evidence="4 5" key="1">
    <citation type="submission" date="2017-04" db="EMBL/GenBank/DDBJ databases">
        <title>Comparative genome analysis of Subtercola boreus.</title>
        <authorList>
            <person name="Cho Y.-J."/>
            <person name="Cho A."/>
            <person name="Kim O.-S."/>
            <person name="Lee J.-I."/>
        </authorList>
    </citation>
    <scope>NUCLEOTIDE SEQUENCE [LARGE SCALE GENOMIC DNA]</scope>
    <source>
        <strain evidence="4 5">P27444</strain>
    </source>
</reference>
<comment type="caution">
    <text evidence="4">The sequence shown here is derived from an EMBL/GenBank/DDBJ whole genome shotgun (WGS) entry which is preliminary data.</text>
</comment>
<name>A0A3E0W050_9MICO</name>
<feature type="region of interest" description="Disordered" evidence="3">
    <location>
        <begin position="1"/>
        <end position="20"/>
    </location>
</feature>
<dbReference type="GO" id="GO:0016491">
    <property type="term" value="F:oxidoreductase activity"/>
    <property type="evidence" value="ECO:0007669"/>
    <property type="project" value="UniProtKB-KW"/>
</dbReference>
<dbReference type="NCBIfam" id="NF004846">
    <property type="entry name" value="PRK06197.1"/>
    <property type="match status" value="1"/>
</dbReference>
<evidence type="ECO:0000313" key="5">
    <source>
        <dbReference type="Proteomes" id="UP000256709"/>
    </source>
</evidence>
<sequence>MTSHDPTPPPRPRRHDIDLPDLNGRRALVTGGNSGLGFETAARLSAAGAHVTITARSPEKGQEALARLRERLAAASDARGADARGDRAGGEVHLASLDLANLSSVARLADDVISSGHPLDLLFNNAGVMAVPRRTLTDDGFELQFGTNHLGHFALTGRLMPALLAADEPRVVTMSSIVHWIGRLDFEDLQRERRYNAWTAYGQSKLANLMFAKELGRRSRELGWEITSLAAHPGFSRTNLQSSGPNLGRAKPRPGSQRAISFPGLSQSAAEGALPELFAATTPHALNGDYYGPSGFLELTGTPGFAHFAKRAEKESAARHLWSRSEELTGVSFPTD</sequence>
<evidence type="ECO:0000313" key="4">
    <source>
        <dbReference type="EMBL" id="RFA14948.1"/>
    </source>
</evidence>
<dbReference type="AlphaFoldDB" id="A0A3E0W050"/>
<proteinExistence type="inferred from homology"/>
<dbReference type="PRINTS" id="PR00081">
    <property type="entry name" value="GDHRDH"/>
</dbReference>